<proteinExistence type="predicted"/>
<dbReference type="AlphaFoldDB" id="A0A3A4NHL8"/>
<gene>
    <name evidence="2" type="ORF">C4520_15665</name>
</gene>
<dbReference type="Gene3D" id="3.40.630.30">
    <property type="match status" value="1"/>
</dbReference>
<keyword evidence="2" id="KW-0808">Transferase</keyword>
<organism evidence="2 3">
    <name type="scientific">Abyssobacteria bacterium (strain SURF_5)</name>
    <dbReference type="NCBI Taxonomy" id="2093360"/>
    <lineage>
        <taxon>Bacteria</taxon>
        <taxon>Pseudomonadati</taxon>
        <taxon>Candidatus Hydrogenedentota</taxon>
        <taxon>Candidatus Abyssobacteria</taxon>
    </lineage>
</organism>
<dbReference type="InterPro" id="IPR051554">
    <property type="entry name" value="Acetyltransferase_Eis"/>
</dbReference>
<name>A0A3A4NHL8_ABYX5</name>
<sequence length="376" mass="41883">MAKRTEQKAGFSFDGPRSVKAAEHASAIDLLNRTLRPGGPPSILQEYPLVLSERNLRNMRVIVHDGRVVSHAAVYFSNLRTQDAILRVGCIGSVATDPEYRGRGLASRVVGDCLDLMREAGCHVAVLWTQRHSFYRRLGLEAAGSEYLFRLTIADIADEPLCRVAPYDPKHLAGIMRIHEGESLRTERSRREYEEYFSIPKARTLVGLRGDLVTAYAVLGKGEDFKGCVHEWGGDPADLFHLVRKLAVSAGLKEVLILAPAAVNPFVDVLMSKRVPYLLEHLAMMKVIDAAALSRVVDSYFFPQASSHFGIISDDRGIWIHVGKEGAHLERENMLVRLMFGPERASGILKAAPPDMIRTLERFFPIPLFIWGLDSV</sequence>
<feature type="domain" description="N-acetyltransferase" evidence="1">
    <location>
        <begin position="14"/>
        <end position="162"/>
    </location>
</feature>
<reference evidence="2 3" key="1">
    <citation type="journal article" date="2017" name="ISME J.">
        <title>Energy and carbon metabolisms in a deep terrestrial subsurface fluid microbial community.</title>
        <authorList>
            <person name="Momper L."/>
            <person name="Jungbluth S.P."/>
            <person name="Lee M.D."/>
            <person name="Amend J.P."/>
        </authorList>
    </citation>
    <scope>NUCLEOTIDE SEQUENCE [LARGE SCALE GENOMIC DNA]</scope>
    <source>
        <strain evidence="2">SURF_5</strain>
    </source>
</reference>
<evidence type="ECO:0000259" key="1">
    <source>
        <dbReference type="PROSITE" id="PS51186"/>
    </source>
</evidence>
<dbReference type="PROSITE" id="PS51186">
    <property type="entry name" value="GNAT"/>
    <property type="match status" value="1"/>
</dbReference>
<dbReference type="InterPro" id="IPR000182">
    <property type="entry name" value="GNAT_dom"/>
</dbReference>
<dbReference type="Pfam" id="PF13527">
    <property type="entry name" value="Acetyltransf_9"/>
    <property type="match status" value="1"/>
</dbReference>
<comment type="caution">
    <text evidence="2">The sequence shown here is derived from an EMBL/GenBank/DDBJ whole genome shotgun (WGS) entry which is preliminary data.</text>
</comment>
<dbReference type="Proteomes" id="UP000265882">
    <property type="component" value="Unassembled WGS sequence"/>
</dbReference>
<dbReference type="InterPro" id="IPR016181">
    <property type="entry name" value="Acyl_CoA_acyltransferase"/>
</dbReference>
<dbReference type="PANTHER" id="PTHR37817">
    <property type="entry name" value="N-ACETYLTRANSFERASE EIS"/>
    <property type="match status" value="1"/>
</dbReference>
<protein>
    <submittedName>
        <fullName evidence="2">GNAT family N-acetyltransferase</fullName>
    </submittedName>
</protein>
<accession>A0A3A4NHL8</accession>
<dbReference type="GO" id="GO:0030649">
    <property type="term" value="P:aminoglycoside antibiotic catabolic process"/>
    <property type="evidence" value="ECO:0007669"/>
    <property type="project" value="TreeGrafter"/>
</dbReference>
<dbReference type="GO" id="GO:0034069">
    <property type="term" value="F:aminoglycoside N-acetyltransferase activity"/>
    <property type="evidence" value="ECO:0007669"/>
    <property type="project" value="TreeGrafter"/>
</dbReference>
<dbReference type="CDD" id="cd04301">
    <property type="entry name" value="NAT_SF"/>
    <property type="match status" value="1"/>
</dbReference>
<dbReference type="PANTHER" id="PTHR37817:SF1">
    <property type="entry name" value="N-ACETYLTRANSFERASE EIS"/>
    <property type="match status" value="1"/>
</dbReference>
<evidence type="ECO:0000313" key="3">
    <source>
        <dbReference type="Proteomes" id="UP000265882"/>
    </source>
</evidence>
<dbReference type="SUPFAM" id="SSF55729">
    <property type="entry name" value="Acyl-CoA N-acyltransferases (Nat)"/>
    <property type="match status" value="1"/>
</dbReference>
<evidence type="ECO:0000313" key="2">
    <source>
        <dbReference type="EMBL" id="RJP17806.1"/>
    </source>
</evidence>
<dbReference type="EMBL" id="QZKU01000110">
    <property type="protein sequence ID" value="RJP17806.1"/>
    <property type="molecule type" value="Genomic_DNA"/>
</dbReference>